<dbReference type="Gene3D" id="3.60.10.10">
    <property type="entry name" value="Endonuclease/exonuclease/phosphatase"/>
    <property type="match status" value="1"/>
</dbReference>
<sequence length="305" mass="35940">METKIKGVQMEKVRRSCGFTNGIEVDSIGSKGGLSLAWRGDVDVSLQSFSNRHIDVFIDDNSRSLKWRLTGFYGSPYMHDRDESWNLLRHLSNGVALPWLVIRDFNEILYGFEKRGGVPREERRMEGFRKVLADCNLADVGYLGNWFTWERGNLAETNIQGRLDRGVANDDLFSIFPNYVIQHLPHSFSDHCPLFVLTDREDSRIIRKEFKFEAWWIMKGDFFEVVRHCWENTIGDLLVRLESLKTDLRKWAFQISHNRKFKKEELSMKLLTLLESERTDENLIDLIDTKIQLNFEIEKDECYWE</sequence>
<organism evidence="1 2">
    <name type="scientific">Gossypium stocksii</name>
    <dbReference type="NCBI Taxonomy" id="47602"/>
    <lineage>
        <taxon>Eukaryota</taxon>
        <taxon>Viridiplantae</taxon>
        <taxon>Streptophyta</taxon>
        <taxon>Embryophyta</taxon>
        <taxon>Tracheophyta</taxon>
        <taxon>Spermatophyta</taxon>
        <taxon>Magnoliopsida</taxon>
        <taxon>eudicotyledons</taxon>
        <taxon>Gunneridae</taxon>
        <taxon>Pentapetalae</taxon>
        <taxon>rosids</taxon>
        <taxon>malvids</taxon>
        <taxon>Malvales</taxon>
        <taxon>Malvaceae</taxon>
        <taxon>Malvoideae</taxon>
        <taxon>Gossypium</taxon>
    </lineage>
</organism>
<keyword evidence="2" id="KW-1185">Reference proteome</keyword>
<dbReference type="AlphaFoldDB" id="A0A9D3ZF54"/>
<dbReference type="InterPro" id="IPR036691">
    <property type="entry name" value="Endo/exonu/phosph_ase_sf"/>
</dbReference>
<evidence type="ECO:0000313" key="1">
    <source>
        <dbReference type="EMBL" id="KAH1030998.1"/>
    </source>
</evidence>
<dbReference type="PANTHER" id="PTHR33710:SF71">
    <property type="entry name" value="ENDONUCLEASE_EXONUCLEASE_PHOSPHATASE DOMAIN-CONTAINING PROTEIN"/>
    <property type="match status" value="1"/>
</dbReference>
<name>A0A9D3ZF54_9ROSI</name>
<dbReference type="SUPFAM" id="SSF56219">
    <property type="entry name" value="DNase I-like"/>
    <property type="match status" value="1"/>
</dbReference>
<comment type="caution">
    <text evidence="1">The sequence shown here is derived from an EMBL/GenBank/DDBJ whole genome shotgun (WGS) entry which is preliminary data.</text>
</comment>
<dbReference type="Proteomes" id="UP000828251">
    <property type="component" value="Unassembled WGS sequence"/>
</dbReference>
<dbReference type="EMBL" id="JAIQCV010000013">
    <property type="protein sequence ID" value="KAH1030998.1"/>
    <property type="molecule type" value="Genomic_DNA"/>
</dbReference>
<dbReference type="PANTHER" id="PTHR33710">
    <property type="entry name" value="BNAC02G09200D PROTEIN"/>
    <property type="match status" value="1"/>
</dbReference>
<evidence type="ECO:0008006" key="3">
    <source>
        <dbReference type="Google" id="ProtNLM"/>
    </source>
</evidence>
<proteinExistence type="predicted"/>
<dbReference type="OrthoDB" id="1750221at2759"/>
<gene>
    <name evidence="1" type="ORF">J1N35_043172</name>
</gene>
<reference evidence="1 2" key="1">
    <citation type="journal article" date="2021" name="Plant Biotechnol. J.">
        <title>Multi-omics assisted identification of the key and species-specific regulatory components of drought-tolerant mechanisms in Gossypium stocksii.</title>
        <authorList>
            <person name="Yu D."/>
            <person name="Ke L."/>
            <person name="Zhang D."/>
            <person name="Wu Y."/>
            <person name="Sun Y."/>
            <person name="Mei J."/>
            <person name="Sun J."/>
            <person name="Sun Y."/>
        </authorList>
    </citation>
    <scope>NUCLEOTIDE SEQUENCE [LARGE SCALE GENOMIC DNA]</scope>
    <source>
        <strain evidence="2">cv. E1</strain>
        <tissue evidence="1">Leaf</tissue>
    </source>
</reference>
<accession>A0A9D3ZF54</accession>
<evidence type="ECO:0000313" key="2">
    <source>
        <dbReference type="Proteomes" id="UP000828251"/>
    </source>
</evidence>
<protein>
    <recommendedName>
        <fullName evidence="3">Reverse transcriptase</fullName>
    </recommendedName>
</protein>